<dbReference type="InterPro" id="IPR017452">
    <property type="entry name" value="GPCR_Rhodpsn_7TM"/>
</dbReference>
<evidence type="ECO:0000313" key="13">
    <source>
        <dbReference type="Proteomes" id="UP001151699"/>
    </source>
</evidence>
<dbReference type="PROSITE" id="PS50262">
    <property type="entry name" value="G_PROTEIN_RECEP_F1_2"/>
    <property type="match status" value="1"/>
</dbReference>
<name>A0A9Q0S822_9DIPT</name>
<dbReference type="GO" id="GO:0005886">
    <property type="term" value="C:plasma membrane"/>
    <property type="evidence" value="ECO:0007669"/>
    <property type="project" value="UniProtKB-SubCell"/>
</dbReference>
<keyword evidence="13" id="KW-1185">Reference proteome</keyword>
<protein>
    <submittedName>
        <fullName evidence="12">Trace amine-associated receptor 1</fullName>
    </submittedName>
</protein>
<comment type="similarity">
    <text evidence="2">Belongs to the G-protein coupled receptor 1 family.</text>
</comment>
<dbReference type="PRINTS" id="PR00237">
    <property type="entry name" value="GPCRRHODOPSN"/>
</dbReference>
<evidence type="ECO:0000256" key="2">
    <source>
        <dbReference type="ARBA" id="ARBA00010663"/>
    </source>
</evidence>
<dbReference type="SUPFAM" id="SSF81321">
    <property type="entry name" value="Family A G protein-coupled receptor-like"/>
    <property type="match status" value="1"/>
</dbReference>
<accession>A0A9Q0S822</accession>
<evidence type="ECO:0000256" key="9">
    <source>
        <dbReference type="ARBA" id="ARBA00023224"/>
    </source>
</evidence>
<dbReference type="GO" id="GO:0035237">
    <property type="term" value="F:corazonin receptor activity"/>
    <property type="evidence" value="ECO:0007669"/>
    <property type="project" value="TreeGrafter"/>
</dbReference>
<dbReference type="CDD" id="cd00637">
    <property type="entry name" value="7tm_classA_rhodopsin-like"/>
    <property type="match status" value="1"/>
</dbReference>
<evidence type="ECO:0000256" key="3">
    <source>
        <dbReference type="ARBA" id="ARBA00022475"/>
    </source>
</evidence>
<organism evidence="12 13">
    <name type="scientific">Pseudolycoriella hygida</name>
    <dbReference type="NCBI Taxonomy" id="35572"/>
    <lineage>
        <taxon>Eukaryota</taxon>
        <taxon>Metazoa</taxon>
        <taxon>Ecdysozoa</taxon>
        <taxon>Arthropoda</taxon>
        <taxon>Hexapoda</taxon>
        <taxon>Insecta</taxon>
        <taxon>Pterygota</taxon>
        <taxon>Neoptera</taxon>
        <taxon>Endopterygota</taxon>
        <taxon>Diptera</taxon>
        <taxon>Nematocera</taxon>
        <taxon>Sciaroidea</taxon>
        <taxon>Sciaridae</taxon>
        <taxon>Pseudolycoriella</taxon>
    </lineage>
</organism>
<gene>
    <name evidence="12" type="primary">TAAR1</name>
    <name evidence="12" type="ORF">Bhyg_02736</name>
</gene>
<evidence type="ECO:0000256" key="1">
    <source>
        <dbReference type="ARBA" id="ARBA00004651"/>
    </source>
</evidence>
<comment type="subcellular location">
    <subcellularLocation>
        <location evidence="1">Cell membrane</location>
        <topology evidence="1">Multi-pass membrane protein</topology>
    </subcellularLocation>
</comment>
<evidence type="ECO:0000256" key="7">
    <source>
        <dbReference type="ARBA" id="ARBA00023136"/>
    </source>
</evidence>
<keyword evidence="7 10" id="KW-0472">Membrane</keyword>
<dbReference type="AlphaFoldDB" id="A0A9Q0S822"/>
<evidence type="ECO:0000259" key="11">
    <source>
        <dbReference type="PROSITE" id="PS50262"/>
    </source>
</evidence>
<keyword evidence="4 10" id="KW-0812">Transmembrane</keyword>
<evidence type="ECO:0000256" key="5">
    <source>
        <dbReference type="ARBA" id="ARBA00022989"/>
    </source>
</evidence>
<proteinExistence type="inferred from homology"/>
<dbReference type="InterPro" id="IPR000276">
    <property type="entry name" value="GPCR_Rhodpsn"/>
</dbReference>
<dbReference type="OrthoDB" id="9615015at2759"/>
<reference evidence="12" key="1">
    <citation type="submission" date="2022-07" db="EMBL/GenBank/DDBJ databases">
        <authorList>
            <person name="Trinca V."/>
            <person name="Uliana J.V.C."/>
            <person name="Torres T.T."/>
            <person name="Ward R.J."/>
            <person name="Monesi N."/>
        </authorList>
    </citation>
    <scope>NUCLEOTIDE SEQUENCE</scope>
    <source>
        <strain evidence="12">HSMRA1968</strain>
        <tissue evidence="12">Whole embryos</tissue>
    </source>
</reference>
<evidence type="ECO:0000256" key="4">
    <source>
        <dbReference type="ARBA" id="ARBA00022692"/>
    </source>
</evidence>
<keyword evidence="5 10" id="KW-1133">Transmembrane helix</keyword>
<keyword evidence="6" id="KW-0297">G-protein coupled receptor</keyword>
<feature type="transmembrane region" description="Helical" evidence="10">
    <location>
        <begin position="79"/>
        <end position="99"/>
    </location>
</feature>
<keyword evidence="9" id="KW-0807">Transducer</keyword>
<dbReference type="Proteomes" id="UP001151699">
    <property type="component" value="Chromosome A"/>
</dbReference>
<keyword evidence="8 12" id="KW-0675">Receptor</keyword>
<dbReference type="Gene3D" id="1.20.1070.10">
    <property type="entry name" value="Rhodopsin 7-helix transmembrane proteins"/>
    <property type="match status" value="1"/>
</dbReference>
<evidence type="ECO:0000313" key="12">
    <source>
        <dbReference type="EMBL" id="KAJ6647513.1"/>
    </source>
</evidence>
<dbReference type="PANTHER" id="PTHR24230:SF141">
    <property type="entry name" value="G-PROTEIN COUPLED RECEPTORS FAMILY 1 PROFILE DOMAIN-CONTAINING PROTEIN"/>
    <property type="match status" value="1"/>
</dbReference>
<dbReference type="Pfam" id="PF00001">
    <property type="entry name" value="7tm_1"/>
    <property type="match status" value="1"/>
</dbReference>
<feature type="transmembrane region" description="Helical" evidence="10">
    <location>
        <begin position="34"/>
        <end position="58"/>
    </location>
</feature>
<dbReference type="PANTHER" id="PTHR24230">
    <property type="entry name" value="G-PROTEIN COUPLED RECEPTOR"/>
    <property type="match status" value="1"/>
</dbReference>
<dbReference type="EMBL" id="WJQU01000001">
    <property type="protein sequence ID" value="KAJ6647513.1"/>
    <property type="molecule type" value="Genomic_DNA"/>
</dbReference>
<keyword evidence="3" id="KW-1003">Cell membrane</keyword>
<feature type="domain" description="G-protein coupled receptors family 1 profile" evidence="11">
    <location>
        <begin position="50"/>
        <end position="172"/>
    </location>
</feature>
<comment type="caution">
    <text evidence="12">The sequence shown here is derived from an EMBL/GenBank/DDBJ whole genome shotgun (WGS) entry which is preliminary data.</text>
</comment>
<evidence type="ECO:0000256" key="8">
    <source>
        <dbReference type="ARBA" id="ARBA00023170"/>
    </source>
</evidence>
<evidence type="ECO:0000256" key="6">
    <source>
        <dbReference type="ARBA" id="ARBA00023040"/>
    </source>
</evidence>
<evidence type="ECO:0000256" key="10">
    <source>
        <dbReference type="SAM" id="Phobius"/>
    </source>
</evidence>
<sequence length="172" mass="19577">MAGTLLVPPNVKNVSCSHPRYTGSLIYYIGPFDAIQALLILMLTIGIIGANLLVIFVINHRRYSPYIHPQPRYLLTSLSLNDLAIGLLITPFGVLPALFHCWPYGEIYCQIQALLRGALSQQSAVILVCMAVDRYMCAMHPDKYHQHSSKKIMRRFIFRLTIKMIDYRTSDH</sequence>